<proteinExistence type="predicted"/>
<keyword evidence="3" id="KW-1185">Reference proteome</keyword>
<feature type="region of interest" description="Disordered" evidence="1">
    <location>
        <begin position="1"/>
        <end position="75"/>
    </location>
</feature>
<dbReference type="EMBL" id="CAKOGL010000025">
    <property type="protein sequence ID" value="CAH2102790.1"/>
    <property type="molecule type" value="Genomic_DNA"/>
</dbReference>
<feature type="compositionally biased region" description="Polar residues" evidence="1">
    <location>
        <begin position="64"/>
        <end position="75"/>
    </location>
</feature>
<protein>
    <submittedName>
        <fullName evidence="2">Uncharacterized protein</fullName>
    </submittedName>
</protein>
<dbReference type="Proteomes" id="UP001153954">
    <property type="component" value="Unassembled WGS sequence"/>
</dbReference>
<name>A0AAU9UTT5_EUPED</name>
<dbReference type="AlphaFoldDB" id="A0AAU9UTT5"/>
<evidence type="ECO:0000256" key="1">
    <source>
        <dbReference type="SAM" id="MobiDB-lite"/>
    </source>
</evidence>
<comment type="caution">
    <text evidence="2">The sequence shown here is derived from an EMBL/GenBank/DDBJ whole genome shotgun (WGS) entry which is preliminary data.</text>
</comment>
<gene>
    <name evidence="2" type="ORF">EEDITHA_LOCUS17372</name>
</gene>
<evidence type="ECO:0000313" key="2">
    <source>
        <dbReference type="EMBL" id="CAH2102790.1"/>
    </source>
</evidence>
<accession>A0AAU9UTT5</accession>
<organism evidence="2 3">
    <name type="scientific">Euphydryas editha</name>
    <name type="common">Edith's checkerspot</name>
    <dbReference type="NCBI Taxonomy" id="104508"/>
    <lineage>
        <taxon>Eukaryota</taxon>
        <taxon>Metazoa</taxon>
        <taxon>Ecdysozoa</taxon>
        <taxon>Arthropoda</taxon>
        <taxon>Hexapoda</taxon>
        <taxon>Insecta</taxon>
        <taxon>Pterygota</taxon>
        <taxon>Neoptera</taxon>
        <taxon>Endopterygota</taxon>
        <taxon>Lepidoptera</taxon>
        <taxon>Glossata</taxon>
        <taxon>Ditrysia</taxon>
        <taxon>Papilionoidea</taxon>
        <taxon>Nymphalidae</taxon>
        <taxon>Nymphalinae</taxon>
        <taxon>Euphydryas</taxon>
    </lineage>
</organism>
<evidence type="ECO:0000313" key="3">
    <source>
        <dbReference type="Proteomes" id="UP001153954"/>
    </source>
</evidence>
<reference evidence="2" key="1">
    <citation type="submission" date="2022-03" db="EMBL/GenBank/DDBJ databases">
        <authorList>
            <person name="Tunstrom K."/>
        </authorList>
    </citation>
    <scope>NUCLEOTIDE SEQUENCE</scope>
</reference>
<sequence length="75" mass="8425">MKVMSATKHLHNLPTELRRSKTPPRRSPEERAIPRPPSAPVHHDRPSLTPHTPHLSPKKEAINNLLNKGTSDDSN</sequence>